<evidence type="ECO:0000256" key="6">
    <source>
        <dbReference type="ARBA" id="ARBA00023008"/>
    </source>
</evidence>
<keyword evidence="5" id="KW-0560">Oxidoreductase</keyword>
<dbReference type="GO" id="GO:0046872">
    <property type="term" value="F:metal ion binding"/>
    <property type="evidence" value="ECO:0007669"/>
    <property type="project" value="UniProtKB-KW"/>
</dbReference>
<feature type="compositionally biased region" description="Pro residues" evidence="11">
    <location>
        <begin position="528"/>
        <end position="552"/>
    </location>
</feature>
<evidence type="ECO:0000256" key="9">
    <source>
        <dbReference type="ARBA" id="ARBA00048233"/>
    </source>
</evidence>
<evidence type="ECO:0000313" key="14">
    <source>
        <dbReference type="EMBL" id="RPA88052.1"/>
    </source>
</evidence>
<dbReference type="Pfam" id="PF18132">
    <property type="entry name" value="Tyrosinase_C"/>
    <property type="match status" value="1"/>
</dbReference>
<feature type="compositionally biased region" description="Pro residues" evidence="11">
    <location>
        <begin position="562"/>
        <end position="577"/>
    </location>
</feature>
<dbReference type="PRINTS" id="PR00092">
    <property type="entry name" value="TYROSINASE"/>
</dbReference>
<feature type="domain" description="Tyrosinase copper-binding" evidence="12">
    <location>
        <begin position="160"/>
        <end position="177"/>
    </location>
</feature>
<feature type="domain" description="Tyrosinase copper-binding" evidence="13">
    <location>
        <begin position="384"/>
        <end position="395"/>
    </location>
</feature>
<evidence type="ECO:0000256" key="2">
    <source>
        <dbReference type="ARBA" id="ARBA00009928"/>
    </source>
</evidence>
<dbReference type="SUPFAM" id="SSF48056">
    <property type="entry name" value="Di-copper centre-containing domain"/>
    <property type="match status" value="1"/>
</dbReference>
<evidence type="ECO:0000256" key="5">
    <source>
        <dbReference type="ARBA" id="ARBA00023002"/>
    </source>
</evidence>
<keyword evidence="7" id="KW-0503">Monooxygenase</keyword>
<dbReference type="EC" id="1.14.18.1" evidence="3"/>
<dbReference type="PROSITE" id="PS00498">
    <property type="entry name" value="TYROSINASE_2"/>
    <property type="match status" value="1"/>
</dbReference>
<evidence type="ECO:0000256" key="10">
    <source>
        <dbReference type="ARBA" id="ARBA00048881"/>
    </source>
</evidence>
<dbReference type="OrthoDB" id="6132182at2759"/>
<evidence type="ECO:0000313" key="15">
    <source>
        <dbReference type="Proteomes" id="UP000275078"/>
    </source>
</evidence>
<keyword evidence="15" id="KW-1185">Reference proteome</keyword>
<gene>
    <name evidence="14" type="ORF">BJ508DRAFT_409962</name>
</gene>
<dbReference type="GO" id="GO:0004503">
    <property type="term" value="F:tyrosinase activity"/>
    <property type="evidence" value="ECO:0007669"/>
    <property type="project" value="UniProtKB-EC"/>
</dbReference>
<dbReference type="PANTHER" id="PTHR11474:SF76">
    <property type="entry name" value="SHKT DOMAIN-CONTAINING PROTEIN"/>
    <property type="match status" value="1"/>
</dbReference>
<dbReference type="PROSITE" id="PS00497">
    <property type="entry name" value="TYROSINASE_1"/>
    <property type="match status" value="1"/>
</dbReference>
<evidence type="ECO:0000256" key="1">
    <source>
        <dbReference type="ARBA" id="ARBA00001973"/>
    </source>
</evidence>
<dbReference type="InterPro" id="IPR050316">
    <property type="entry name" value="Tyrosinase/Hemocyanin"/>
</dbReference>
<keyword evidence="4" id="KW-0479">Metal-binding</keyword>
<evidence type="ECO:0000256" key="7">
    <source>
        <dbReference type="ARBA" id="ARBA00023033"/>
    </source>
</evidence>
<evidence type="ECO:0000259" key="12">
    <source>
        <dbReference type="PROSITE" id="PS00497"/>
    </source>
</evidence>
<keyword evidence="6" id="KW-0186">Copper</keyword>
<feature type="compositionally biased region" description="Pro residues" evidence="11">
    <location>
        <begin position="511"/>
        <end position="521"/>
    </location>
</feature>
<evidence type="ECO:0000259" key="13">
    <source>
        <dbReference type="PROSITE" id="PS00498"/>
    </source>
</evidence>
<evidence type="ECO:0000256" key="11">
    <source>
        <dbReference type="SAM" id="MobiDB-lite"/>
    </source>
</evidence>
<sequence>MDSGCIRGVSFEYTYVLHLSAAEISTGDIRSTIAHPAAFNSNPEASIPQGQGQGQGSSYILLTSLQRPSTMEALKKAQSDGVVLGLKTLGPTAERLDIDVLLSKYPDTFNLYILALEALQNVKNKDKMGYFEVAGIHGLPQRAWDNVNPDGRPGGSYCPHGSQFFPTWHRPYLALLEQTIYSQMLTIASTFRDPVRWTNAAKAFRLPFWDYYRPRGLKSTAPGAAKAYDFSVPKTLTEQWIMILRPEDETIRKRTKNPLYSYEFPQDNFMKQQWDLFDRRLIAAGERRLSSRVQTTRHPNASLSNTSDVRALNDLVDRNRASGVESFLNMIEWPAYNTYAVFSNTNQRDEGQANGSLEGLHNNYHGILGGNGGHMGRVATSSFDPVFWLHHCNVDRIFAIWQSTHDSWFTSRTDATRPLYPFRATPASASTRYWNSNDSRKVEDFGYTYPDISGLSDKTAITNKFDRNYRWSLHRTLRRNVPDTPTPEMEPVDVLKTVFFDFNPKPIITPKPEPVSRPVPVKPDEKPVPLPAPVKPTDPVVPIPLPKPVHPTEPPKPEDPEVPFPMPKPVHPPKPEDPFPMPVPIPSIQPQPLPPGLQQKPLLAPSGARAKGVAPVPTAAVVTSSSILAAVAAQPILSTTTTPAKTDPVPLPDDLGLFELTDKELLADKPEGTKLMRQWFIDSSALRTAANGSFTLYHFLGAPPASPAEYSSSTNLAAMNHIFVAATETCLNCALQARDESLAYNTAPVTSVLLDRVEDESEELGSLSPRDVVEWLRGRLGVRVVGAELIPIEPEEVRLKVMVSSTISFVYPGETVPRFVEGRYFPEVTGVDINA</sequence>
<dbReference type="EMBL" id="ML119645">
    <property type="protein sequence ID" value="RPA88052.1"/>
    <property type="molecule type" value="Genomic_DNA"/>
</dbReference>
<dbReference type="PANTHER" id="PTHR11474">
    <property type="entry name" value="TYROSINASE FAMILY MEMBER"/>
    <property type="match status" value="1"/>
</dbReference>
<dbReference type="STRING" id="1160509.A0A3N4IPE1"/>
<dbReference type="InterPro" id="IPR008922">
    <property type="entry name" value="Di-copper_centre_dom_sf"/>
</dbReference>
<proteinExistence type="inferred from homology"/>
<comment type="similarity">
    <text evidence="2">Belongs to the tyrosinase family.</text>
</comment>
<comment type="cofactor">
    <cofactor evidence="1">
        <name>Cu(2+)</name>
        <dbReference type="ChEBI" id="CHEBI:29036"/>
    </cofactor>
</comment>
<organism evidence="14 15">
    <name type="scientific">Ascobolus immersus RN42</name>
    <dbReference type="NCBI Taxonomy" id="1160509"/>
    <lineage>
        <taxon>Eukaryota</taxon>
        <taxon>Fungi</taxon>
        <taxon>Dikarya</taxon>
        <taxon>Ascomycota</taxon>
        <taxon>Pezizomycotina</taxon>
        <taxon>Pezizomycetes</taxon>
        <taxon>Pezizales</taxon>
        <taxon>Ascobolaceae</taxon>
        <taxon>Ascobolus</taxon>
    </lineage>
</organism>
<dbReference type="Gene3D" id="2.60.310.20">
    <property type="match status" value="1"/>
</dbReference>
<comment type="catalytic activity">
    <reaction evidence="10">
        <text>L-tyrosine + O2 = L-dopaquinone + H2O</text>
        <dbReference type="Rhea" id="RHEA:18117"/>
        <dbReference type="ChEBI" id="CHEBI:15377"/>
        <dbReference type="ChEBI" id="CHEBI:15379"/>
        <dbReference type="ChEBI" id="CHEBI:57924"/>
        <dbReference type="ChEBI" id="CHEBI:58315"/>
        <dbReference type="EC" id="1.14.18.1"/>
    </reaction>
</comment>
<evidence type="ECO:0000256" key="8">
    <source>
        <dbReference type="ARBA" id="ARBA00023101"/>
    </source>
</evidence>
<dbReference type="AlphaFoldDB" id="A0A3N4IPE1"/>
<name>A0A3N4IPE1_ASCIM</name>
<dbReference type="Proteomes" id="UP000275078">
    <property type="component" value="Unassembled WGS sequence"/>
</dbReference>
<evidence type="ECO:0000256" key="3">
    <source>
        <dbReference type="ARBA" id="ARBA00011906"/>
    </source>
</evidence>
<protein>
    <recommendedName>
        <fullName evidence="3">tyrosinase</fullName>
        <ecNumber evidence="3">1.14.18.1</ecNumber>
    </recommendedName>
</protein>
<comment type="catalytic activity">
    <reaction evidence="9">
        <text>2 L-dopa + O2 = 2 L-dopaquinone + 2 H2O</text>
        <dbReference type="Rhea" id="RHEA:34287"/>
        <dbReference type="ChEBI" id="CHEBI:15377"/>
        <dbReference type="ChEBI" id="CHEBI:15379"/>
        <dbReference type="ChEBI" id="CHEBI:57504"/>
        <dbReference type="ChEBI" id="CHEBI:57924"/>
        <dbReference type="EC" id="1.14.18.1"/>
    </reaction>
</comment>
<evidence type="ECO:0000256" key="4">
    <source>
        <dbReference type="ARBA" id="ARBA00022723"/>
    </source>
</evidence>
<dbReference type="InterPro" id="IPR041640">
    <property type="entry name" value="Tyrosinase_C"/>
</dbReference>
<dbReference type="InterPro" id="IPR002227">
    <property type="entry name" value="Tyrosinase_Cu-bd"/>
</dbReference>
<dbReference type="Pfam" id="PF00264">
    <property type="entry name" value="Tyrosinase"/>
    <property type="match status" value="1"/>
</dbReference>
<feature type="region of interest" description="Disordered" evidence="11">
    <location>
        <begin position="511"/>
        <end position="577"/>
    </location>
</feature>
<dbReference type="GO" id="GO:0042438">
    <property type="term" value="P:melanin biosynthetic process"/>
    <property type="evidence" value="ECO:0007669"/>
    <property type="project" value="UniProtKB-KW"/>
</dbReference>
<keyword evidence="8" id="KW-0470">Melanin biosynthesis</keyword>
<reference evidence="14 15" key="1">
    <citation type="journal article" date="2018" name="Nat. Ecol. Evol.">
        <title>Pezizomycetes genomes reveal the molecular basis of ectomycorrhizal truffle lifestyle.</title>
        <authorList>
            <person name="Murat C."/>
            <person name="Payen T."/>
            <person name="Noel B."/>
            <person name="Kuo A."/>
            <person name="Morin E."/>
            <person name="Chen J."/>
            <person name="Kohler A."/>
            <person name="Krizsan K."/>
            <person name="Balestrini R."/>
            <person name="Da Silva C."/>
            <person name="Montanini B."/>
            <person name="Hainaut M."/>
            <person name="Levati E."/>
            <person name="Barry K.W."/>
            <person name="Belfiori B."/>
            <person name="Cichocki N."/>
            <person name="Clum A."/>
            <person name="Dockter R.B."/>
            <person name="Fauchery L."/>
            <person name="Guy J."/>
            <person name="Iotti M."/>
            <person name="Le Tacon F."/>
            <person name="Lindquist E.A."/>
            <person name="Lipzen A."/>
            <person name="Malagnac F."/>
            <person name="Mello A."/>
            <person name="Molinier V."/>
            <person name="Miyauchi S."/>
            <person name="Poulain J."/>
            <person name="Riccioni C."/>
            <person name="Rubini A."/>
            <person name="Sitrit Y."/>
            <person name="Splivallo R."/>
            <person name="Traeger S."/>
            <person name="Wang M."/>
            <person name="Zifcakova L."/>
            <person name="Wipf D."/>
            <person name="Zambonelli A."/>
            <person name="Paolocci F."/>
            <person name="Nowrousian M."/>
            <person name="Ottonello S."/>
            <person name="Baldrian P."/>
            <person name="Spatafora J.W."/>
            <person name="Henrissat B."/>
            <person name="Nagy L.G."/>
            <person name="Aury J.M."/>
            <person name="Wincker P."/>
            <person name="Grigoriev I.V."/>
            <person name="Bonfante P."/>
            <person name="Martin F.M."/>
        </authorList>
    </citation>
    <scope>NUCLEOTIDE SEQUENCE [LARGE SCALE GENOMIC DNA]</scope>
    <source>
        <strain evidence="14 15">RN42</strain>
    </source>
</reference>
<dbReference type="Gene3D" id="1.10.1280.10">
    <property type="entry name" value="Di-copper center containing domain from catechol oxidase"/>
    <property type="match status" value="1"/>
</dbReference>
<accession>A0A3N4IPE1</accession>